<dbReference type="SUPFAM" id="SSF52540">
    <property type="entry name" value="P-loop containing nucleoside triphosphate hydrolases"/>
    <property type="match status" value="1"/>
</dbReference>
<dbReference type="InterPro" id="IPR027417">
    <property type="entry name" value="P-loop_NTPase"/>
</dbReference>
<comment type="caution">
    <text evidence="3">The sequence shown here is derived from an EMBL/GenBank/DDBJ whole genome shotgun (WGS) entry which is preliminary data.</text>
</comment>
<reference evidence="3 4" key="1">
    <citation type="submission" date="2020-10" db="EMBL/GenBank/DDBJ databases">
        <title>Phylogeny of dyella-like bacteria.</title>
        <authorList>
            <person name="Fu J."/>
        </authorList>
    </citation>
    <scope>NUCLEOTIDE SEQUENCE [LARGE SCALE GENOMIC DNA]</scope>
    <source>
        <strain evidence="3 4">DHG40</strain>
    </source>
</reference>
<evidence type="ECO:0000259" key="2">
    <source>
        <dbReference type="SMART" id="SM00382"/>
    </source>
</evidence>
<dbReference type="Pfam" id="PF01695">
    <property type="entry name" value="IstB_IS21"/>
    <property type="match status" value="1"/>
</dbReference>
<proteinExistence type="predicted"/>
<sequence>MATFLKRWCKNPKNLTKSNVDCIHALVLDFAQGKQVRRTDRFLLRAGFAPTVAMANVWDDPARGLSANTLANLKTCTWVDGGAPVVITGEHGSGKTFLAAALAREAALTRRAVRYKVLSQVLHGLENASAEKVARLRKTLCSASLLVLDHVGEDVISPEGGAFLRDLVNERHHRQRATVFVSSRHPNDWVHAFENPDAGHAIVTRVMDHALVIELCKPRQKVAKVESAMMARKKPRTKRSESRSGRKWRSVDKPWPCAPIKLR</sequence>
<feature type="domain" description="AAA+ ATPase" evidence="2">
    <location>
        <begin position="81"/>
        <end position="217"/>
    </location>
</feature>
<organism evidence="3 4">
    <name type="scientific">Dyella humi</name>
    <dbReference type="NCBI Taxonomy" id="1770547"/>
    <lineage>
        <taxon>Bacteria</taxon>
        <taxon>Pseudomonadati</taxon>
        <taxon>Pseudomonadota</taxon>
        <taxon>Gammaproteobacteria</taxon>
        <taxon>Lysobacterales</taxon>
        <taxon>Rhodanobacteraceae</taxon>
        <taxon>Dyella</taxon>
    </lineage>
</organism>
<keyword evidence="3" id="KW-0547">Nucleotide-binding</keyword>
<keyword evidence="3" id="KW-0067">ATP-binding</keyword>
<evidence type="ECO:0000313" key="3">
    <source>
        <dbReference type="EMBL" id="MFK2855396.1"/>
    </source>
</evidence>
<dbReference type="GO" id="GO:0005524">
    <property type="term" value="F:ATP binding"/>
    <property type="evidence" value="ECO:0007669"/>
    <property type="project" value="UniProtKB-KW"/>
</dbReference>
<dbReference type="PANTHER" id="PTHR30050:SF4">
    <property type="entry name" value="ATP-BINDING PROTEIN RV3427C IN INSERTION SEQUENCE-RELATED"/>
    <property type="match status" value="1"/>
</dbReference>
<dbReference type="InterPro" id="IPR002611">
    <property type="entry name" value="IstB_ATP-bd"/>
</dbReference>
<dbReference type="SMART" id="SM00382">
    <property type="entry name" value="AAA"/>
    <property type="match status" value="1"/>
</dbReference>
<keyword evidence="4" id="KW-1185">Reference proteome</keyword>
<feature type="region of interest" description="Disordered" evidence="1">
    <location>
        <begin position="227"/>
        <end position="263"/>
    </location>
</feature>
<evidence type="ECO:0000313" key="4">
    <source>
        <dbReference type="Proteomes" id="UP001620409"/>
    </source>
</evidence>
<dbReference type="Proteomes" id="UP001620409">
    <property type="component" value="Unassembled WGS sequence"/>
</dbReference>
<dbReference type="EMBL" id="JADIKI010000023">
    <property type="protein sequence ID" value="MFK2855396.1"/>
    <property type="molecule type" value="Genomic_DNA"/>
</dbReference>
<protein>
    <submittedName>
        <fullName evidence="3">ATP-binding protein</fullName>
    </submittedName>
</protein>
<dbReference type="Gene3D" id="3.40.50.300">
    <property type="entry name" value="P-loop containing nucleotide triphosphate hydrolases"/>
    <property type="match status" value="1"/>
</dbReference>
<evidence type="ECO:0000256" key="1">
    <source>
        <dbReference type="SAM" id="MobiDB-lite"/>
    </source>
</evidence>
<dbReference type="RefSeq" id="WP_380012173.1">
    <property type="nucleotide sequence ID" value="NZ_JADIKI010000023.1"/>
</dbReference>
<dbReference type="InterPro" id="IPR003593">
    <property type="entry name" value="AAA+_ATPase"/>
</dbReference>
<dbReference type="PANTHER" id="PTHR30050">
    <property type="entry name" value="CHROMOSOMAL REPLICATION INITIATOR PROTEIN DNAA"/>
    <property type="match status" value="1"/>
</dbReference>
<feature type="compositionally biased region" description="Basic and acidic residues" evidence="1">
    <location>
        <begin position="238"/>
        <end position="252"/>
    </location>
</feature>
<accession>A0ABW8IJK9</accession>
<name>A0ABW8IJK9_9GAMM</name>
<gene>
    <name evidence="3" type="ORF">ISP18_12410</name>
</gene>